<evidence type="ECO:0000256" key="1">
    <source>
        <dbReference type="PROSITE-ProRule" id="PRU00176"/>
    </source>
</evidence>
<organism evidence="4 5">
    <name type="scientific">Peronospora destructor</name>
    <dbReference type="NCBI Taxonomy" id="86335"/>
    <lineage>
        <taxon>Eukaryota</taxon>
        <taxon>Sar</taxon>
        <taxon>Stramenopiles</taxon>
        <taxon>Oomycota</taxon>
        <taxon>Peronosporomycetes</taxon>
        <taxon>Peronosporales</taxon>
        <taxon>Peronosporaceae</taxon>
        <taxon>Peronospora</taxon>
    </lineage>
</organism>
<dbReference type="CDD" id="cd00590">
    <property type="entry name" value="RRM_SF"/>
    <property type="match status" value="1"/>
</dbReference>
<dbReference type="GO" id="GO:0003723">
    <property type="term" value="F:RNA binding"/>
    <property type="evidence" value="ECO:0007669"/>
    <property type="project" value="UniProtKB-UniRule"/>
</dbReference>
<dbReference type="Pfam" id="PF00076">
    <property type="entry name" value="RRM_1"/>
    <property type="match status" value="1"/>
</dbReference>
<dbReference type="EMBL" id="CANTFM010002320">
    <property type="protein sequence ID" value="CAI5745791.1"/>
    <property type="molecule type" value="Genomic_DNA"/>
</dbReference>
<keyword evidence="5" id="KW-1185">Reference proteome</keyword>
<evidence type="ECO:0000313" key="4">
    <source>
        <dbReference type="EMBL" id="CAI5745791.1"/>
    </source>
</evidence>
<accession>A0AAV0VDX7</accession>
<feature type="domain" description="RRM" evidence="3">
    <location>
        <begin position="32"/>
        <end position="113"/>
    </location>
</feature>
<reference evidence="4" key="1">
    <citation type="submission" date="2022-12" db="EMBL/GenBank/DDBJ databases">
        <authorList>
            <person name="Webb A."/>
        </authorList>
    </citation>
    <scope>NUCLEOTIDE SEQUENCE</scope>
    <source>
        <strain evidence="4">Pd1</strain>
    </source>
</reference>
<dbReference type="InterPro" id="IPR000504">
    <property type="entry name" value="RRM_dom"/>
</dbReference>
<dbReference type="SUPFAM" id="SSF54928">
    <property type="entry name" value="RNA-binding domain, RBD"/>
    <property type="match status" value="1"/>
</dbReference>
<evidence type="ECO:0000259" key="3">
    <source>
        <dbReference type="PROSITE" id="PS50102"/>
    </source>
</evidence>
<protein>
    <recommendedName>
        <fullName evidence="3">RRM domain-containing protein</fullName>
    </recommendedName>
</protein>
<feature type="compositionally biased region" description="Basic residues" evidence="2">
    <location>
        <begin position="1"/>
        <end position="11"/>
    </location>
</feature>
<evidence type="ECO:0000313" key="5">
    <source>
        <dbReference type="Proteomes" id="UP001162029"/>
    </source>
</evidence>
<dbReference type="PROSITE" id="PS50102">
    <property type="entry name" value="RRM"/>
    <property type="match status" value="1"/>
</dbReference>
<comment type="caution">
    <text evidence="4">The sequence shown here is derived from an EMBL/GenBank/DDBJ whole genome shotgun (WGS) entry which is preliminary data.</text>
</comment>
<keyword evidence="1" id="KW-0694">RNA-binding</keyword>
<evidence type="ECO:0000256" key="2">
    <source>
        <dbReference type="SAM" id="MobiDB-lite"/>
    </source>
</evidence>
<dbReference type="Gene3D" id="3.30.70.330">
    <property type="match status" value="1"/>
</dbReference>
<feature type="region of interest" description="Disordered" evidence="2">
    <location>
        <begin position="175"/>
        <end position="214"/>
    </location>
</feature>
<gene>
    <name evidence="4" type="ORF">PDE001_LOCUS10836</name>
</gene>
<name>A0AAV0VDX7_9STRA</name>
<proteinExistence type="predicted"/>
<feature type="region of interest" description="Disordered" evidence="2">
    <location>
        <begin position="1"/>
        <end position="27"/>
    </location>
</feature>
<sequence>MAPKKISKGRCVKQDPGSRKHNASNNTTRTGHMVCITSVPSVLCASEPTVRDFFAEYGMLLSITIYHNFLDTESDGFIYLEYSEKEEAENVVAAVKEKSVGLAACIDARFERAVRPCEITEMKADMALSRKEPKLNVDEEMKDILLGRQELNRFTQSHPVDEDDDLILQSLSQHSFANSQSKKKKRRNQASGTVSGRSKKVKKTRSNKVAMLTE</sequence>
<dbReference type="Proteomes" id="UP001162029">
    <property type="component" value="Unassembled WGS sequence"/>
</dbReference>
<dbReference type="InterPro" id="IPR035979">
    <property type="entry name" value="RBD_domain_sf"/>
</dbReference>
<dbReference type="AlphaFoldDB" id="A0AAV0VDX7"/>
<dbReference type="InterPro" id="IPR012677">
    <property type="entry name" value="Nucleotide-bd_a/b_plait_sf"/>
</dbReference>
<feature type="compositionally biased region" description="Basic residues" evidence="2">
    <location>
        <begin position="197"/>
        <end position="206"/>
    </location>
</feature>